<accession>A0AAD7C1C7</accession>
<protein>
    <submittedName>
        <fullName evidence="1">Uncharacterized protein</fullName>
    </submittedName>
</protein>
<comment type="caution">
    <text evidence="1">The sequence shown here is derived from an EMBL/GenBank/DDBJ whole genome shotgun (WGS) entry which is preliminary data.</text>
</comment>
<reference evidence="1" key="1">
    <citation type="submission" date="2023-03" db="EMBL/GenBank/DDBJ databases">
        <title>Massive genome expansion in bonnet fungi (Mycena s.s.) driven by repeated elements and novel gene families across ecological guilds.</title>
        <authorList>
            <consortium name="Lawrence Berkeley National Laboratory"/>
            <person name="Harder C.B."/>
            <person name="Miyauchi S."/>
            <person name="Viragh M."/>
            <person name="Kuo A."/>
            <person name="Thoen E."/>
            <person name="Andreopoulos B."/>
            <person name="Lu D."/>
            <person name="Skrede I."/>
            <person name="Drula E."/>
            <person name="Henrissat B."/>
            <person name="Morin E."/>
            <person name="Kohler A."/>
            <person name="Barry K."/>
            <person name="LaButti K."/>
            <person name="Morin E."/>
            <person name="Salamov A."/>
            <person name="Lipzen A."/>
            <person name="Mereny Z."/>
            <person name="Hegedus B."/>
            <person name="Baldrian P."/>
            <person name="Stursova M."/>
            <person name="Weitz H."/>
            <person name="Taylor A."/>
            <person name="Grigoriev I.V."/>
            <person name="Nagy L.G."/>
            <person name="Martin F."/>
            <person name="Kauserud H."/>
        </authorList>
    </citation>
    <scope>NUCLEOTIDE SEQUENCE</scope>
    <source>
        <strain evidence="1">9284</strain>
    </source>
</reference>
<sequence length="383" mass="43296">MKGPPIRSVPNEILGEIFLVCRDEALERDDYSFFDMKQPPSPLLLTHVAFYGRSYSTLVYAPSTFSWTHRLGIRLMYCGRIQRIAVTLDPRDDISALWKYSYFPVLTSLKLHVDQNDPDHIMDRPLGLGFFLTAPLLRSLSIRSPHSPYDPSPGPVTWSQLTQVTLDLLIDLATARSIMIACTQAEECTISFCPPDQPTQFQPLANATTLTQLCLTNLRVNTIELSADEELHIETSLPDDLPAFPRRTLFLELLFVSVHRLDDRFYEAFTAIPEHTPPVILSTLATLFIRERERDPDDDGLSAIKMAESFGMASNPDGIGINPAFASLQEVSLTLSGDPFSKEVEKRFREIGVGVFSYERESEIEWWDYIYSTDSDLSDSDSE</sequence>
<gene>
    <name evidence="1" type="ORF">FB45DRAFT_1024636</name>
</gene>
<evidence type="ECO:0000313" key="1">
    <source>
        <dbReference type="EMBL" id="KAJ7636518.1"/>
    </source>
</evidence>
<keyword evidence="2" id="KW-1185">Reference proteome</keyword>
<dbReference type="EMBL" id="JARKIF010000006">
    <property type="protein sequence ID" value="KAJ7636518.1"/>
    <property type="molecule type" value="Genomic_DNA"/>
</dbReference>
<dbReference type="AlphaFoldDB" id="A0AAD7C1C7"/>
<evidence type="ECO:0000313" key="2">
    <source>
        <dbReference type="Proteomes" id="UP001221142"/>
    </source>
</evidence>
<proteinExistence type="predicted"/>
<dbReference type="Proteomes" id="UP001221142">
    <property type="component" value="Unassembled WGS sequence"/>
</dbReference>
<organism evidence="1 2">
    <name type="scientific">Roridomyces roridus</name>
    <dbReference type="NCBI Taxonomy" id="1738132"/>
    <lineage>
        <taxon>Eukaryota</taxon>
        <taxon>Fungi</taxon>
        <taxon>Dikarya</taxon>
        <taxon>Basidiomycota</taxon>
        <taxon>Agaricomycotina</taxon>
        <taxon>Agaricomycetes</taxon>
        <taxon>Agaricomycetidae</taxon>
        <taxon>Agaricales</taxon>
        <taxon>Marasmiineae</taxon>
        <taxon>Mycenaceae</taxon>
        <taxon>Roridomyces</taxon>
    </lineage>
</organism>
<name>A0AAD7C1C7_9AGAR</name>